<proteinExistence type="predicted"/>
<organism evidence="1 2">
    <name type="scientific">Afipia massiliensis</name>
    <dbReference type="NCBI Taxonomy" id="211460"/>
    <lineage>
        <taxon>Bacteria</taxon>
        <taxon>Pseudomonadati</taxon>
        <taxon>Pseudomonadota</taxon>
        <taxon>Alphaproteobacteria</taxon>
        <taxon>Hyphomicrobiales</taxon>
        <taxon>Nitrobacteraceae</taxon>
        <taxon>Afipia</taxon>
    </lineage>
</organism>
<evidence type="ECO:0000313" key="2">
    <source>
        <dbReference type="Proteomes" id="UP000521227"/>
    </source>
</evidence>
<accession>A0A840MVG8</accession>
<dbReference type="RefSeq" id="WP_184082023.1">
    <property type="nucleotide sequence ID" value="NZ_JACHIJ010000001.1"/>
</dbReference>
<gene>
    <name evidence="1" type="ORF">HNQ36_000095</name>
</gene>
<dbReference type="EMBL" id="JACHIJ010000001">
    <property type="protein sequence ID" value="MBB5050147.1"/>
    <property type="molecule type" value="Genomic_DNA"/>
</dbReference>
<reference evidence="1 2" key="1">
    <citation type="submission" date="2020-08" db="EMBL/GenBank/DDBJ databases">
        <title>Genomic Encyclopedia of Type Strains, Phase IV (KMG-IV): sequencing the most valuable type-strain genomes for metagenomic binning, comparative biology and taxonomic classification.</title>
        <authorList>
            <person name="Goeker M."/>
        </authorList>
    </citation>
    <scope>NUCLEOTIDE SEQUENCE [LARGE SCALE GENOMIC DNA]</scope>
    <source>
        <strain evidence="1 2">DSM 17498</strain>
    </source>
</reference>
<name>A0A840MVG8_9BRAD</name>
<protein>
    <submittedName>
        <fullName evidence="1">Uncharacterized protein</fullName>
    </submittedName>
</protein>
<sequence length="108" mass="12526">MNNFYHVSFIFPGVPKMRDLEPAFSDTGDDWIRVSPHLWMVYSDKTVWDLYLKIRPLIDTQDSFFVSNFNTTAAAGLLPEWVWTWINTKSPGAVTTWSLGSEPQKQLR</sequence>
<evidence type="ECO:0000313" key="1">
    <source>
        <dbReference type="EMBL" id="MBB5050147.1"/>
    </source>
</evidence>
<dbReference type="AlphaFoldDB" id="A0A840MVG8"/>
<comment type="caution">
    <text evidence="1">The sequence shown here is derived from an EMBL/GenBank/DDBJ whole genome shotgun (WGS) entry which is preliminary data.</text>
</comment>
<dbReference type="Proteomes" id="UP000521227">
    <property type="component" value="Unassembled WGS sequence"/>
</dbReference>